<evidence type="ECO:0000313" key="3">
    <source>
        <dbReference type="Proteomes" id="UP000019918"/>
    </source>
</evidence>
<dbReference type="SUPFAM" id="SSF53335">
    <property type="entry name" value="S-adenosyl-L-methionine-dependent methyltransferases"/>
    <property type="match status" value="1"/>
</dbReference>
<dbReference type="Gene3D" id="3.40.50.150">
    <property type="entry name" value="Vaccinia Virus protein VP39"/>
    <property type="match status" value="1"/>
</dbReference>
<proteinExistence type="predicted"/>
<reference evidence="2 3" key="1">
    <citation type="submission" date="2014-02" db="EMBL/GenBank/DDBJ databases">
        <title>Draft genome of Erwinia mallotivora strain BT-MARDI, a papaya dieback pathogen.</title>
        <authorList>
            <person name="Redzuan R."/>
            <person name="Abu Bakar N."/>
            <person name="Badrun R."/>
            <person name="Mohd Raih M.F."/>
            <person name="Rozano L."/>
            <person name="Mat Amin N."/>
        </authorList>
    </citation>
    <scope>NUCLEOTIDE SEQUENCE [LARGE SCALE GENOMIC DNA]</scope>
    <source>
        <strain evidence="2 3">BT-MARDI</strain>
    </source>
</reference>
<keyword evidence="3" id="KW-1185">Reference proteome</keyword>
<feature type="domain" description="Methyltransferase type 11" evidence="1">
    <location>
        <begin position="77"/>
        <end position="125"/>
    </location>
</feature>
<dbReference type="EMBL" id="JFHN01000018">
    <property type="protein sequence ID" value="EXU77183.1"/>
    <property type="molecule type" value="Genomic_DNA"/>
</dbReference>
<dbReference type="InterPro" id="IPR013216">
    <property type="entry name" value="Methyltransf_11"/>
</dbReference>
<gene>
    <name evidence="2" type="ORF">BG55_02420</name>
</gene>
<dbReference type="AlphaFoldDB" id="A0A014NCR1"/>
<name>A0A014NCR1_9GAMM</name>
<evidence type="ECO:0000313" key="2">
    <source>
        <dbReference type="EMBL" id="EXU77183.1"/>
    </source>
</evidence>
<comment type="caution">
    <text evidence="2">The sequence shown here is derived from an EMBL/GenBank/DDBJ whole genome shotgun (WGS) entry which is preliminary data.</text>
</comment>
<dbReference type="PATRIC" id="fig|69222.5.peg.514"/>
<sequence>MKPAKTRRIRHVPQCWAGIPWGEFYRDALTRHLETSLSKIYGYHLLKIGHLSAEIDTRHCDISHQVNVGTSGSDLHVIAEPGSLPFASKSVDACLLAHCLAWSDDPHRVLREVDRVLIDDGWMIISGFNPFSLLGTGKLIPGLNRRIPWNSRMFTPMRLMDWLSLLNYEVTEHSRFQVLPWNRQGGRVISTHFPALGCLNIIVARKRTFPLTINPARKAAAKRRLASAVGATRQFRAGYRRQDPD</sequence>
<dbReference type="Proteomes" id="UP000019918">
    <property type="component" value="Unassembled WGS sequence"/>
</dbReference>
<dbReference type="STRING" id="69222.BG55_02420"/>
<evidence type="ECO:0000259" key="1">
    <source>
        <dbReference type="Pfam" id="PF08241"/>
    </source>
</evidence>
<dbReference type="InterPro" id="IPR029063">
    <property type="entry name" value="SAM-dependent_MTases_sf"/>
</dbReference>
<accession>A0A014NCR1</accession>
<dbReference type="Pfam" id="PF08241">
    <property type="entry name" value="Methyltransf_11"/>
    <property type="match status" value="1"/>
</dbReference>
<protein>
    <recommendedName>
        <fullName evidence="1">Methyltransferase type 11 domain-containing protein</fullName>
    </recommendedName>
</protein>
<dbReference type="RefSeq" id="WP_034933932.1">
    <property type="nucleotide sequence ID" value="NZ_JFHN01000018.1"/>
</dbReference>
<dbReference type="PANTHER" id="PTHR43036">
    <property type="entry name" value="OSJNBB0011N17.9 PROTEIN"/>
    <property type="match status" value="1"/>
</dbReference>
<dbReference type="OrthoDB" id="6191410at2"/>
<dbReference type="PANTHER" id="PTHR43036:SF2">
    <property type="entry name" value="OS04G0481300 PROTEIN"/>
    <property type="match status" value="1"/>
</dbReference>
<organism evidence="2 3">
    <name type="scientific">Erwinia mallotivora</name>
    <dbReference type="NCBI Taxonomy" id="69222"/>
    <lineage>
        <taxon>Bacteria</taxon>
        <taxon>Pseudomonadati</taxon>
        <taxon>Pseudomonadota</taxon>
        <taxon>Gammaproteobacteria</taxon>
        <taxon>Enterobacterales</taxon>
        <taxon>Erwiniaceae</taxon>
        <taxon>Erwinia</taxon>
    </lineage>
</organism>
<dbReference type="GO" id="GO:0008757">
    <property type="term" value="F:S-adenosylmethionine-dependent methyltransferase activity"/>
    <property type="evidence" value="ECO:0007669"/>
    <property type="project" value="InterPro"/>
</dbReference>